<gene>
    <name evidence="5" type="primary">rpl24e</name>
    <name evidence="8" type="ORF">ACFQHK_04495</name>
</gene>
<dbReference type="HAMAP" id="MF_00773">
    <property type="entry name" value="Ribosomal_eL24"/>
    <property type="match status" value="1"/>
</dbReference>
<dbReference type="Gene3D" id="2.30.170.20">
    <property type="entry name" value="Ribosomal protein L24e"/>
    <property type="match status" value="1"/>
</dbReference>
<protein>
    <recommendedName>
        <fullName evidence="5">Large ribosomal subunit protein eL24</fullName>
    </recommendedName>
</protein>
<keyword evidence="5" id="KW-0694">RNA-binding</keyword>
<dbReference type="InterPro" id="IPR055345">
    <property type="entry name" value="Ribosomal_eL24-rel_arc"/>
</dbReference>
<feature type="domain" description="TRASH" evidence="7">
    <location>
        <begin position="7"/>
        <end position="45"/>
    </location>
</feature>
<comment type="similarity">
    <text evidence="1 5">Belongs to the eukaryotic ribosomal protein eL24 family.</text>
</comment>
<dbReference type="GO" id="GO:1990904">
    <property type="term" value="C:ribonucleoprotein complex"/>
    <property type="evidence" value="ECO:0007669"/>
    <property type="project" value="UniProtKB-KW"/>
</dbReference>
<dbReference type="GO" id="GO:0008270">
    <property type="term" value="F:zinc ion binding"/>
    <property type="evidence" value="ECO:0007669"/>
    <property type="project" value="UniProtKB-KW"/>
</dbReference>
<evidence type="ECO:0000256" key="2">
    <source>
        <dbReference type="ARBA" id="ARBA00022771"/>
    </source>
</evidence>
<keyword evidence="3 5" id="KW-0689">Ribosomal protein</keyword>
<evidence type="ECO:0000256" key="5">
    <source>
        <dbReference type="HAMAP-Rule" id="MF_00773"/>
    </source>
</evidence>
<comment type="caution">
    <text evidence="5">Lacks conserved residue(s) required for the propagation of feature annotation.</text>
</comment>
<dbReference type="CDD" id="cd00472">
    <property type="entry name" value="Ribosomal_L24e_L24"/>
    <property type="match status" value="1"/>
</dbReference>
<evidence type="ECO:0000256" key="3">
    <source>
        <dbReference type="ARBA" id="ARBA00022980"/>
    </source>
</evidence>
<dbReference type="SUPFAM" id="SSF57716">
    <property type="entry name" value="Glucocorticoid receptor-like (DNA-binding domain)"/>
    <property type="match status" value="1"/>
</dbReference>
<dbReference type="InterPro" id="IPR023442">
    <property type="entry name" value="Ribosomal_eL24_CS"/>
</dbReference>
<evidence type="ECO:0000256" key="6">
    <source>
        <dbReference type="SAM" id="MobiDB-lite"/>
    </source>
</evidence>
<keyword evidence="4 5" id="KW-0687">Ribonucleoprotein</keyword>
<keyword evidence="5" id="KW-0699">rRNA-binding</keyword>
<reference evidence="8 9" key="1">
    <citation type="journal article" date="2019" name="Int. J. Syst. Evol. Microbiol.">
        <title>The Global Catalogue of Microorganisms (GCM) 10K type strain sequencing project: providing services to taxonomists for standard genome sequencing and annotation.</title>
        <authorList>
            <consortium name="The Broad Institute Genomics Platform"/>
            <consortium name="The Broad Institute Genome Sequencing Center for Infectious Disease"/>
            <person name="Wu L."/>
            <person name="Ma J."/>
        </authorList>
    </citation>
    <scope>NUCLEOTIDE SEQUENCE [LARGE SCALE GENOMIC DNA]</scope>
    <source>
        <strain evidence="8 9">PSRA2</strain>
    </source>
</reference>
<feature type="region of interest" description="Disordered" evidence="6">
    <location>
        <begin position="55"/>
        <end position="178"/>
    </location>
</feature>
<dbReference type="EMBL" id="JBHSXM010000001">
    <property type="protein sequence ID" value="MFC6835764.1"/>
    <property type="molecule type" value="Genomic_DNA"/>
</dbReference>
<name>A0ABD5UAI0_9EURY</name>
<sequence length="178" mass="18970">MPQTRTCDFSGEDIEPGTGIMFVRNDGTVLHFKDSKAEKNYFMGREARNLEWTEAGQREHAARQQTVGSQDEVEQVAAEGETELDEPEPAETSADADQPDVDAAEAVESEGSEAPDLEAAEVTDAGVEGEPAAGDQPDVEEVDAADVTDDGDEADESATDADAADESDEADEAEDDEE</sequence>
<dbReference type="Pfam" id="PF01246">
    <property type="entry name" value="Ribosomal_L24e"/>
    <property type="match status" value="1"/>
</dbReference>
<dbReference type="GO" id="GO:0005840">
    <property type="term" value="C:ribosome"/>
    <property type="evidence" value="ECO:0007669"/>
    <property type="project" value="UniProtKB-KW"/>
</dbReference>
<dbReference type="InterPro" id="IPR011017">
    <property type="entry name" value="TRASH_dom"/>
</dbReference>
<feature type="compositionally biased region" description="Acidic residues" evidence="6">
    <location>
        <begin position="97"/>
        <end position="121"/>
    </location>
</feature>
<dbReference type="SMART" id="SM00746">
    <property type="entry name" value="TRASH"/>
    <property type="match status" value="1"/>
</dbReference>
<keyword evidence="2" id="KW-0479">Metal-binding</keyword>
<proteinExistence type="inferred from homology"/>
<keyword evidence="9" id="KW-1185">Reference proteome</keyword>
<evidence type="ECO:0000256" key="1">
    <source>
        <dbReference type="ARBA" id="ARBA00005647"/>
    </source>
</evidence>
<dbReference type="Proteomes" id="UP001596406">
    <property type="component" value="Unassembled WGS sequence"/>
</dbReference>
<feature type="compositionally biased region" description="Acidic residues" evidence="6">
    <location>
        <begin position="80"/>
        <end position="89"/>
    </location>
</feature>
<evidence type="ECO:0000313" key="8">
    <source>
        <dbReference type="EMBL" id="MFC6835764.1"/>
    </source>
</evidence>
<dbReference type="GO" id="GO:0006412">
    <property type="term" value="P:translation"/>
    <property type="evidence" value="ECO:0007669"/>
    <property type="project" value="UniProtKB-UniRule"/>
</dbReference>
<keyword evidence="2" id="KW-0863">Zinc-finger</keyword>
<dbReference type="InterPro" id="IPR038630">
    <property type="entry name" value="L24e/L24_sf"/>
</dbReference>
<dbReference type="RefSeq" id="WP_304447460.1">
    <property type="nucleotide sequence ID" value="NZ_JARRAH010000001.1"/>
</dbReference>
<dbReference type="PROSITE" id="PS01073">
    <property type="entry name" value="RIBOSOMAL_L24E"/>
    <property type="match status" value="1"/>
</dbReference>
<keyword evidence="2" id="KW-0862">Zinc</keyword>
<dbReference type="GO" id="GO:0019843">
    <property type="term" value="F:rRNA binding"/>
    <property type="evidence" value="ECO:0007669"/>
    <property type="project" value="UniProtKB-UniRule"/>
</dbReference>
<dbReference type="NCBIfam" id="NF034186">
    <property type="entry name" value="PRK14891.1-1"/>
    <property type="match status" value="1"/>
</dbReference>
<evidence type="ECO:0000256" key="4">
    <source>
        <dbReference type="ARBA" id="ARBA00023274"/>
    </source>
</evidence>
<feature type="compositionally biased region" description="Acidic residues" evidence="6">
    <location>
        <begin position="137"/>
        <end position="178"/>
    </location>
</feature>
<comment type="caution">
    <text evidence="8">The sequence shown here is derived from an EMBL/GenBank/DDBJ whole genome shotgun (WGS) entry which is preliminary data.</text>
</comment>
<accession>A0ABD5UAI0</accession>
<comment type="function">
    <text evidence="5">Binds to the 23S rRNA.</text>
</comment>
<evidence type="ECO:0000259" key="7">
    <source>
        <dbReference type="SMART" id="SM00746"/>
    </source>
</evidence>
<evidence type="ECO:0000313" key="9">
    <source>
        <dbReference type="Proteomes" id="UP001596406"/>
    </source>
</evidence>
<dbReference type="AlphaFoldDB" id="A0ABD5UAI0"/>
<comment type="subunit">
    <text evidence="5">Part of the 50S ribosomal subunit. Forms a cluster with proteins L3 and L14.</text>
</comment>
<organism evidence="8 9">
    <name type="scientific">Halomarina ordinaria</name>
    <dbReference type="NCBI Taxonomy" id="3033939"/>
    <lineage>
        <taxon>Archaea</taxon>
        <taxon>Methanobacteriati</taxon>
        <taxon>Methanobacteriota</taxon>
        <taxon>Stenosarchaea group</taxon>
        <taxon>Halobacteria</taxon>
        <taxon>Halobacteriales</taxon>
        <taxon>Natronomonadaceae</taxon>
        <taxon>Halomarina</taxon>
    </lineage>
</organism>
<dbReference type="InterPro" id="IPR000988">
    <property type="entry name" value="Ribosomal_eL24-rel_N"/>
</dbReference>